<dbReference type="EMBL" id="BPLR01005313">
    <property type="protein sequence ID" value="GIY01391.1"/>
    <property type="molecule type" value="Genomic_DNA"/>
</dbReference>
<accession>A0AAV4PZT3</accession>
<dbReference type="AlphaFoldDB" id="A0AAV4PZT3"/>
<reference evidence="1 2" key="1">
    <citation type="submission" date="2021-06" db="EMBL/GenBank/DDBJ databases">
        <title>Caerostris extrusa draft genome.</title>
        <authorList>
            <person name="Kono N."/>
            <person name="Arakawa K."/>
        </authorList>
    </citation>
    <scope>NUCLEOTIDE SEQUENCE [LARGE SCALE GENOMIC DNA]</scope>
</reference>
<dbReference type="Proteomes" id="UP001054945">
    <property type="component" value="Unassembled WGS sequence"/>
</dbReference>
<name>A0AAV4PZT3_CAEEX</name>
<gene>
    <name evidence="1" type="primary">AVEN_257192_1</name>
    <name evidence="1" type="ORF">CEXT_203631</name>
</gene>
<evidence type="ECO:0000313" key="1">
    <source>
        <dbReference type="EMBL" id="GIY01391.1"/>
    </source>
</evidence>
<protein>
    <submittedName>
        <fullName evidence="1">Uncharacterized protein</fullName>
    </submittedName>
</protein>
<proteinExistence type="predicted"/>
<evidence type="ECO:0000313" key="2">
    <source>
        <dbReference type="Proteomes" id="UP001054945"/>
    </source>
</evidence>
<organism evidence="1 2">
    <name type="scientific">Caerostris extrusa</name>
    <name type="common">Bark spider</name>
    <name type="synonym">Caerostris bankana</name>
    <dbReference type="NCBI Taxonomy" id="172846"/>
    <lineage>
        <taxon>Eukaryota</taxon>
        <taxon>Metazoa</taxon>
        <taxon>Ecdysozoa</taxon>
        <taxon>Arthropoda</taxon>
        <taxon>Chelicerata</taxon>
        <taxon>Arachnida</taxon>
        <taxon>Araneae</taxon>
        <taxon>Araneomorphae</taxon>
        <taxon>Entelegynae</taxon>
        <taxon>Araneoidea</taxon>
        <taxon>Araneidae</taxon>
        <taxon>Caerostris</taxon>
    </lineage>
</organism>
<comment type="caution">
    <text evidence="1">The sequence shown here is derived from an EMBL/GenBank/DDBJ whole genome shotgun (WGS) entry which is preliminary data.</text>
</comment>
<sequence length="77" mass="9305">MKFFVHAKLSDEKRLKSREEETNFHLQQRFDQREENLKVLKNENIVLSRDNTYLKDEIIHVKQQLQGKDQGSVEFET</sequence>
<keyword evidence="2" id="KW-1185">Reference proteome</keyword>